<protein>
    <submittedName>
        <fullName evidence="2">Oxidoreductase</fullName>
    </submittedName>
</protein>
<feature type="domain" description="Enoyl reductase (ER)" evidence="1">
    <location>
        <begin position="13"/>
        <end position="307"/>
    </location>
</feature>
<dbReference type="Gene3D" id="3.40.50.720">
    <property type="entry name" value="NAD(P)-binding Rossmann-like Domain"/>
    <property type="match status" value="1"/>
</dbReference>
<dbReference type="SMART" id="SM00829">
    <property type="entry name" value="PKS_ER"/>
    <property type="match status" value="1"/>
</dbReference>
<dbReference type="GO" id="GO:0016491">
    <property type="term" value="F:oxidoreductase activity"/>
    <property type="evidence" value="ECO:0007669"/>
    <property type="project" value="InterPro"/>
</dbReference>
<accession>A0A1X0YB44</accession>
<organism evidence="2 3">
    <name type="scientific">Mycobacterium simiae</name>
    <name type="common">Mycobacterium habana</name>
    <dbReference type="NCBI Taxonomy" id="1784"/>
    <lineage>
        <taxon>Bacteria</taxon>
        <taxon>Bacillati</taxon>
        <taxon>Actinomycetota</taxon>
        <taxon>Actinomycetes</taxon>
        <taxon>Mycobacteriales</taxon>
        <taxon>Mycobacteriaceae</taxon>
        <taxon>Mycobacterium</taxon>
        <taxon>Mycobacterium simiae complex</taxon>
    </lineage>
</organism>
<evidence type="ECO:0000313" key="3">
    <source>
        <dbReference type="Proteomes" id="UP000193040"/>
    </source>
</evidence>
<dbReference type="SUPFAM" id="SSF50129">
    <property type="entry name" value="GroES-like"/>
    <property type="match status" value="1"/>
</dbReference>
<evidence type="ECO:0000259" key="1">
    <source>
        <dbReference type="SMART" id="SM00829"/>
    </source>
</evidence>
<sequence length="309" mass="31946">MTMLVAGIRTFGGEVEMIEVNEPRPLAPDEVLIDMRSAGIGNWDNIIRTGGWDVGLRPPLALGVEVAGIVEAVGAEASGFTVGDEVLCHPVPVRYQGTWAPLVIAPVESLAHKPAAISWATAAAFPVPALTAEQVIDALLTRNGAQTLLVHGAGGITGGLIVQLAVLRGVEVLATAGPRNANRVRGYGARHVLDYHDPLWPQRAKSLAKRSIDAAANAAPGGAAVAMTVLADGGRLATITPDPPAPTRGINVTAVYVRSDGAQLARLTALLDSRRLSMPPPRSCGLNRAGQALAQVVAGRAPSGIVVKN</sequence>
<comment type="caution">
    <text evidence="2">The sequence shown here is derived from an EMBL/GenBank/DDBJ whole genome shotgun (WGS) entry which is preliminary data.</text>
</comment>
<dbReference type="EMBL" id="MZZM01000013">
    <property type="protein sequence ID" value="ORJ62337.1"/>
    <property type="molecule type" value="Genomic_DNA"/>
</dbReference>
<name>A0A1X0YB44_MYCSI</name>
<dbReference type="Gene3D" id="3.90.180.10">
    <property type="entry name" value="Medium-chain alcohol dehydrogenases, catalytic domain"/>
    <property type="match status" value="1"/>
</dbReference>
<dbReference type="Pfam" id="PF08240">
    <property type="entry name" value="ADH_N"/>
    <property type="match status" value="1"/>
</dbReference>
<dbReference type="PANTHER" id="PTHR44013">
    <property type="entry name" value="ZINC-TYPE ALCOHOL DEHYDROGENASE-LIKE PROTEIN C16A3.02C"/>
    <property type="match status" value="1"/>
</dbReference>
<reference evidence="2 3" key="1">
    <citation type="submission" date="2017-03" db="EMBL/GenBank/DDBJ databases">
        <title>Genomic insights into Mycobacterium simiae human colonization.</title>
        <authorList>
            <person name="Steffani J.L."/>
            <person name="Brunck M.E."/>
            <person name="Cruz E."/>
            <person name="Montiel R."/>
            <person name="Barona F."/>
        </authorList>
    </citation>
    <scope>NUCLEOTIDE SEQUENCE [LARGE SCALE GENOMIC DNA]</scope>
    <source>
        <strain evidence="2 3">MsiGto</strain>
    </source>
</reference>
<proteinExistence type="predicted"/>
<dbReference type="SUPFAM" id="SSF51735">
    <property type="entry name" value="NAD(P)-binding Rossmann-fold domains"/>
    <property type="match status" value="1"/>
</dbReference>
<dbReference type="PANTHER" id="PTHR44013:SF1">
    <property type="entry name" value="ZINC-TYPE ALCOHOL DEHYDROGENASE-LIKE PROTEIN C16A3.02C"/>
    <property type="match status" value="1"/>
</dbReference>
<dbReference type="InterPro" id="IPR011032">
    <property type="entry name" value="GroES-like_sf"/>
</dbReference>
<dbReference type="AlphaFoldDB" id="A0A1X0YB44"/>
<dbReference type="InterPro" id="IPR036291">
    <property type="entry name" value="NAD(P)-bd_dom_sf"/>
</dbReference>
<dbReference type="InterPro" id="IPR052733">
    <property type="entry name" value="Chloroplast_QOR"/>
</dbReference>
<dbReference type="Proteomes" id="UP000193040">
    <property type="component" value="Unassembled WGS sequence"/>
</dbReference>
<gene>
    <name evidence="2" type="ORF">B5M45_07460</name>
</gene>
<dbReference type="InterPro" id="IPR013154">
    <property type="entry name" value="ADH-like_N"/>
</dbReference>
<dbReference type="Pfam" id="PF13602">
    <property type="entry name" value="ADH_zinc_N_2"/>
    <property type="match status" value="1"/>
</dbReference>
<dbReference type="CDD" id="cd05289">
    <property type="entry name" value="MDR_like_2"/>
    <property type="match status" value="1"/>
</dbReference>
<keyword evidence="3" id="KW-1185">Reference proteome</keyword>
<evidence type="ECO:0000313" key="2">
    <source>
        <dbReference type="EMBL" id="ORJ62337.1"/>
    </source>
</evidence>
<dbReference type="InterPro" id="IPR020843">
    <property type="entry name" value="ER"/>
</dbReference>